<accession>A0A927RPF6</accession>
<evidence type="ECO:0000256" key="7">
    <source>
        <dbReference type="ARBA" id="ARBA00022997"/>
    </source>
</evidence>
<dbReference type="FunFam" id="3.40.50.880:FF:000007">
    <property type="entry name" value="Peptidase E"/>
    <property type="match status" value="1"/>
</dbReference>
<dbReference type="Pfam" id="PF03575">
    <property type="entry name" value="Peptidase_S51"/>
    <property type="match status" value="1"/>
</dbReference>
<dbReference type="Gene3D" id="3.40.50.880">
    <property type="match status" value="1"/>
</dbReference>
<keyword evidence="4" id="KW-0645">Protease</keyword>
<dbReference type="EMBL" id="JADBEM010000001">
    <property type="protein sequence ID" value="MBE1611088.1"/>
    <property type="molecule type" value="Genomic_DNA"/>
</dbReference>
<dbReference type="PANTHER" id="PTHR20842">
    <property type="entry name" value="PROTEASE S51 ALPHA-ASPARTYL DIPEPTIDASE"/>
    <property type="match status" value="1"/>
</dbReference>
<comment type="similarity">
    <text evidence="2">Belongs to the peptidase S51 family.</text>
</comment>
<evidence type="ECO:0000256" key="5">
    <source>
        <dbReference type="ARBA" id="ARBA00022801"/>
    </source>
</evidence>
<sequence length="242" mass="26027">MDLLLLSNSRNHGQSFLAHALEEIDGFLGDARRLAFVPYALRDHDGYTAIIAEALAPLGIEVVGVHTGADPRAAVADAPAVFVGGGNTFRLLRALRTTGVFEVVRHRVTAGDLRYLGSSAGTNLTAPTLRTTNDMPIVEPPSFEAFGFVPFQINPHYLDPAPDSTHMGETREQRLTEFLEENDVPVLGIREGGWLRVCGETATLGGANGARLFTRAAEPRELAPGADVSQLLATRPRYDSPA</sequence>
<evidence type="ECO:0000256" key="3">
    <source>
        <dbReference type="ARBA" id="ARBA00022490"/>
    </source>
</evidence>
<evidence type="ECO:0000256" key="4">
    <source>
        <dbReference type="ARBA" id="ARBA00022670"/>
    </source>
</evidence>
<keyword evidence="12" id="KW-1185">Reference proteome</keyword>
<keyword evidence="5 11" id="KW-0378">Hydrolase</keyword>
<dbReference type="GO" id="GO:0005737">
    <property type="term" value="C:cytoplasm"/>
    <property type="evidence" value="ECO:0007669"/>
    <property type="project" value="UniProtKB-SubCell"/>
</dbReference>
<reference evidence="11" key="1">
    <citation type="submission" date="2020-10" db="EMBL/GenBank/DDBJ databases">
        <title>Sequencing the genomes of 1000 actinobacteria strains.</title>
        <authorList>
            <person name="Klenk H.-P."/>
        </authorList>
    </citation>
    <scope>NUCLEOTIDE SEQUENCE</scope>
    <source>
        <strain evidence="11">DSM 45354</strain>
    </source>
</reference>
<dbReference type="GO" id="GO:0006508">
    <property type="term" value="P:proteolysis"/>
    <property type="evidence" value="ECO:0007669"/>
    <property type="project" value="UniProtKB-KW"/>
</dbReference>
<dbReference type="GO" id="GO:0016805">
    <property type="term" value="F:dipeptidase activity"/>
    <property type="evidence" value="ECO:0007669"/>
    <property type="project" value="UniProtKB-KW"/>
</dbReference>
<dbReference type="RefSeq" id="WP_192754353.1">
    <property type="nucleotide sequence ID" value="NZ_BAABJL010000042.1"/>
</dbReference>
<keyword evidence="7 11" id="KW-0224">Dipeptidase</keyword>
<dbReference type="InterPro" id="IPR005320">
    <property type="entry name" value="Peptidase_S51"/>
</dbReference>
<keyword evidence="3" id="KW-0963">Cytoplasm</keyword>
<proteinExistence type="inferred from homology"/>
<dbReference type="SUPFAM" id="SSF52317">
    <property type="entry name" value="Class I glutamine amidotransferase-like"/>
    <property type="match status" value="1"/>
</dbReference>
<dbReference type="Proteomes" id="UP000638648">
    <property type="component" value="Unassembled WGS sequence"/>
</dbReference>
<organism evidence="11 12">
    <name type="scientific">Actinopolymorpha pittospori</name>
    <dbReference type="NCBI Taxonomy" id="648752"/>
    <lineage>
        <taxon>Bacteria</taxon>
        <taxon>Bacillati</taxon>
        <taxon>Actinomycetota</taxon>
        <taxon>Actinomycetes</taxon>
        <taxon>Propionibacteriales</taxon>
        <taxon>Actinopolymorphaceae</taxon>
        <taxon>Actinopolymorpha</taxon>
    </lineage>
</organism>
<comment type="subcellular location">
    <subcellularLocation>
        <location evidence="1">Cytoplasm</location>
    </subcellularLocation>
</comment>
<dbReference type="GO" id="GO:0008236">
    <property type="term" value="F:serine-type peptidase activity"/>
    <property type="evidence" value="ECO:0007669"/>
    <property type="project" value="UniProtKB-KW"/>
</dbReference>
<evidence type="ECO:0000256" key="9">
    <source>
        <dbReference type="ARBA" id="ARBA00066675"/>
    </source>
</evidence>
<comment type="catalytic activity">
    <reaction evidence="8">
        <text>Dipeptidase E catalyzes the hydrolysis of dipeptides Asp-|-Xaa. It does not act on peptides with N-terminal Glu, Asn or Gln, nor does it cleave isoaspartyl peptides.</text>
        <dbReference type="EC" id="3.4.13.21"/>
    </reaction>
</comment>
<evidence type="ECO:0000256" key="8">
    <source>
        <dbReference type="ARBA" id="ARBA00050239"/>
    </source>
</evidence>
<keyword evidence="6" id="KW-0720">Serine protease</keyword>
<evidence type="ECO:0000256" key="10">
    <source>
        <dbReference type="ARBA" id="ARBA00075877"/>
    </source>
</evidence>
<dbReference type="CDD" id="cd03146">
    <property type="entry name" value="GAT1_Peptidase_E"/>
    <property type="match status" value="1"/>
</dbReference>
<evidence type="ECO:0000313" key="11">
    <source>
        <dbReference type="EMBL" id="MBE1611088.1"/>
    </source>
</evidence>
<gene>
    <name evidence="11" type="ORF">HEB94_007936</name>
</gene>
<name>A0A927RPF6_9ACTN</name>
<dbReference type="NCBIfam" id="NF003642">
    <property type="entry name" value="PRK05282.1"/>
    <property type="match status" value="1"/>
</dbReference>
<dbReference type="EC" id="3.4.13.21" evidence="9"/>
<evidence type="ECO:0000256" key="2">
    <source>
        <dbReference type="ARBA" id="ARBA00006534"/>
    </source>
</evidence>
<dbReference type="PANTHER" id="PTHR20842:SF0">
    <property type="entry name" value="ALPHA-ASPARTYL DIPEPTIDASE"/>
    <property type="match status" value="1"/>
</dbReference>
<comment type="caution">
    <text evidence="11">The sequence shown here is derived from an EMBL/GenBank/DDBJ whole genome shotgun (WGS) entry which is preliminary data.</text>
</comment>
<evidence type="ECO:0000256" key="1">
    <source>
        <dbReference type="ARBA" id="ARBA00004496"/>
    </source>
</evidence>
<protein>
    <recommendedName>
        <fullName evidence="9">dipeptidase E</fullName>
        <ecNumber evidence="9">3.4.13.21</ecNumber>
    </recommendedName>
    <alternativeName>
        <fullName evidence="10">Asp-specific dipeptidase</fullName>
    </alternativeName>
</protein>
<evidence type="ECO:0000256" key="6">
    <source>
        <dbReference type="ARBA" id="ARBA00022825"/>
    </source>
</evidence>
<evidence type="ECO:0000313" key="12">
    <source>
        <dbReference type="Proteomes" id="UP000638648"/>
    </source>
</evidence>
<dbReference type="InterPro" id="IPR029062">
    <property type="entry name" value="Class_I_gatase-like"/>
</dbReference>
<dbReference type="AlphaFoldDB" id="A0A927RPF6"/>